<reference evidence="7" key="1">
    <citation type="submission" date="2020-10" db="EMBL/GenBank/DDBJ databases">
        <authorList>
            <person name="Gilroy R."/>
        </authorList>
    </citation>
    <scope>NUCLEOTIDE SEQUENCE</scope>
    <source>
        <strain evidence="7">13361</strain>
    </source>
</reference>
<feature type="signal peptide" evidence="4">
    <location>
        <begin position="1"/>
        <end position="34"/>
    </location>
</feature>
<dbReference type="InterPro" id="IPR016047">
    <property type="entry name" value="M23ase_b-sheet_dom"/>
</dbReference>
<dbReference type="SUPFAM" id="SSF51261">
    <property type="entry name" value="Duplicated hybrid motif"/>
    <property type="match status" value="1"/>
</dbReference>
<dbReference type="PANTHER" id="PTHR21666:SF270">
    <property type="entry name" value="MUREIN HYDROLASE ACTIVATOR ENVC"/>
    <property type="match status" value="1"/>
</dbReference>
<dbReference type="EMBL" id="DVFK01000120">
    <property type="protein sequence ID" value="HIQ68695.1"/>
    <property type="molecule type" value="Genomic_DNA"/>
</dbReference>
<dbReference type="Pfam" id="PF24568">
    <property type="entry name" value="CC_PcsB"/>
    <property type="match status" value="1"/>
</dbReference>
<evidence type="ECO:0000313" key="8">
    <source>
        <dbReference type="Proteomes" id="UP000886796"/>
    </source>
</evidence>
<reference evidence="7" key="2">
    <citation type="journal article" date="2021" name="PeerJ">
        <title>Extensive microbial diversity within the chicken gut microbiome revealed by metagenomics and culture.</title>
        <authorList>
            <person name="Gilroy R."/>
            <person name="Ravi A."/>
            <person name="Getino M."/>
            <person name="Pursley I."/>
            <person name="Horton D.L."/>
            <person name="Alikhan N.F."/>
            <person name="Baker D."/>
            <person name="Gharbi K."/>
            <person name="Hall N."/>
            <person name="Watson M."/>
            <person name="Adriaenssens E.M."/>
            <person name="Foster-Nyarko E."/>
            <person name="Jarju S."/>
            <person name="Secka A."/>
            <person name="Antonio M."/>
            <person name="Oren A."/>
            <person name="Chaudhuri R.R."/>
            <person name="La Ragione R."/>
            <person name="Hildebrand F."/>
            <person name="Pallen M.J."/>
        </authorList>
    </citation>
    <scope>NUCLEOTIDE SEQUENCE</scope>
    <source>
        <strain evidence="7">13361</strain>
    </source>
</reference>
<organism evidence="7 8">
    <name type="scientific">Candidatus Faecousia excrementigallinarum</name>
    <dbReference type="NCBI Taxonomy" id="2840806"/>
    <lineage>
        <taxon>Bacteria</taxon>
        <taxon>Bacillati</taxon>
        <taxon>Bacillota</taxon>
        <taxon>Clostridia</taxon>
        <taxon>Eubacteriales</taxon>
        <taxon>Oscillospiraceae</taxon>
        <taxon>Faecousia</taxon>
    </lineage>
</organism>
<proteinExistence type="predicted"/>
<dbReference type="CDD" id="cd12797">
    <property type="entry name" value="M23_peptidase"/>
    <property type="match status" value="1"/>
</dbReference>
<feature type="domain" description="M23ase beta-sheet core" evidence="5">
    <location>
        <begin position="335"/>
        <end position="430"/>
    </location>
</feature>
<dbReference type="PANTHER" id="PTHR21666">
    <property type="entry name" value="PEPTIDASE-RELATED"/>
    <property type="match status" value="1"/>
</dbReference>
<sequence>MRNRKRITSLVAGILAGALLLSLLAGLFATTVSAAKSSDEIQEEIDQLEAQKAENDQKIQDLQSQLSGNMEEMEAVVAEKNVIDQQITLLYEQMDNLDAQIKAYGQLVADKQAELDKAQEELDYLNEKNQERICAMEKNGQVSYWSVLFQATSFTDMLDRMYMVLQINQADKEALAQLDAAARQVETAKTALEEEMAALEVSRQELDKTQEELDAKRAKADELLANLVARGEEYAALVEQAEEESYHMLLSIIEKQNEYTEAQQREYEEWLKEQEQQKPPAPPTDDGSSDDLGGSGSAGEGNDVGGVTWLVPISYTRLSSPFGMRLHPVYGDYRLHNGVDLSAPEGTPIYASRAGKVIVATYGSSGGNYVMIDHMDGTYTTMYLHMTRYVVSVGQNVAAGELIGYCGSTGVSTGPHLHFSVFKNGVAVNPADYIPI</sequence>
<evidence type="ECO:0000256" key="2">
    <source>
        <dbReference type="SAM" id="Coils"/>
    </source>
</evidence>
<feature type="compositionally biased region" description="Gly residues" evidence="3">
    <location>
        <begin position="293"/>
        <end position="303"/>
    </location>
</feature>
<feature type="coiled-coil region" evidence="2">
    <location>
        <begin position="175"/>
        <end position="244"/>
    </location>
</feature>
<dbReference type="AlphaFoldDB" id="A0A9D0Z4F0"/>
<feature type="region of interest" description="Disordered" evidence="3">
    <location>
        <begin position="264"/>
        <end position="303"/>
    </location>
</feature>
<evidence type="ECO:0000259" key="5">
    <source>
        <dbReference type="Pfam" id="PF01551"/>
    </source>
</evidence>
<feature type="coiled-coil region" evidence="2">
    <location>
        <begin position="94"/>
        <end position="128"/>
    </location>
</feature>
<feature type="domain" description="Peptidoglycan hydrolase PcsB coiled-coil" evidence="6">
    <location>
        <begin position="119"/>
        <end position="187"/>
    </location>
</feature>
<keyword evidence="2" id="KW-0175">Coiled coil</keyword>
<dbReference type="InterPro" id="IPR011055">
    <property type="entry name" value="Dup_hybrid_motif"/>
</dbReference>
<feature type="coiled-coil region" evidence="2">
    <location>
        <begin position="31"/>
        <end position="65"/>
    </location>
</feature>
<comment type="caution">
    <text evidence="7">The sequence shown here is derived from an EMBL/GenBank/DDBJ whole genome shotgun (WGS) entry which is preliminary data.</text>
</comment>
<name>A0A9D0Z4F0_9FIRM</name>
<dbReference type="Gene3D" id="2.70.70.10">
    <property type="entry name" value="Glucose Permease (Domain IIA)"/>
    <property type="match status" value="1"/>
</dbReference>
<dbReference type="Pfam" id="PF01551">
    <property type="entry name" value="Peptidase_M23"/>
    <property type="match status" value="1"/>
</dbReference>
<evidence type="ECO:0000256" key="4">
    <source>
        <dbReference type="SAM" id="SignalP"/>
    </source>
</evidence>
<evidence type="ECO:0000256" key="1">
    <source>
        <dbReference type="ARBA" id="ARBA00022729"/>
    </source>
</evidence>
<evidence type="ECO:0000313" key="7">
    <source>
        <dbReference type="EMBL" id="HIQ68695.1"/>
    </source>
</evidence>
<dbReference type="InterPro" id="IPR050570">
    <property type="entry name" value="Cell_wall_metabolism_enzyme"/>
</dbReference>
<gene>
    <name evidence="7" type="ORF">IAB74_09340</name>
</gene>
<accession>A0A9D0Z4F0</accession>
<evidence type="ECO:0000259" key="6">
    <source>
        <dbReference type="Pfam" id="PF24568"/>
    </source>
</evidence>
<dbReference type="InterPro" id="IPR057309">
    <property type="entry name" value="PcsB_CC"/>
</dbReference>
<evidence type="ECO:0000256" key="3">
    <source>
        <dbReference type="SAM" id="MobiDB-lite"/>
    </source>
</evidence>
<keyword evidence="1 4" id="KW-0732">Signal</keyword>
<protein>
    <submittedName>
        <fullName evidence="7">Peptidoglycan DD-metalloendopeptidase family protein</fullName>
    </submittedName>
</protein>
<dbReference type="Proteomes" id="UP000886796">
    <property type="component" value="Unassembled WGS sequence"/>
</dbReference>
<feature type="compositionally biased region" description="Basic and acidic residues" evidence="3">
    <location>
        <begin position="264"/>
        <end position="276"/>
    </location>
</feature>
<feature type="chain" id="PRO_5038800095" evidence="4">
    <location>
        <begin position="35"/>
        <end position="436"/>
    </location>
</feature>
<dbReference type="Gene3D" id="6.10.250.3150">
    <property type="match status" value="1"/>
</dbReference>
<dbReference type="GO" id="GO:0004222">
    <property type="term" value="F:metalloendopeptidase activity"/>
    <property type="evidence" value="ECO:0007669"/>
    <property type="project" value="TreeGrafter"/>
</dbReference>